<sequence>AILRCFSIMGGCFRVRKELVKITFFLKKSLIFVFFSYNKI</sequence>
<evidence type="ECO:0000313" key="1">
    <source>
        <dbReference type="EMBL" id="EKQ72383.1"/>
    </source>
</evidence>
<gene>
    <name evidence="1" type="ORF">HMPREF1391_00661</name>
</gene>
<dbReference type="Proteomes" id="UP000001345">
    <property type="component" value="Unassembled WGS sequence"/>
</dbReference>
<accession>A0AB72ZVE1</accession>
<evidence type="ECO:0000313" key="2">
    <source>
        <dbReference type="Proteomes" id="UP000001345"/>
    </source>
</evidence>
<proteinExistence type="predicted"/>
<name>A0AB72ZVE1_HELPX</name>
<feature type="non-terminal residue" evidence="1">
    <location>
        <position position="1"/>
    </location>
</feature>
<reference evidence="2" key="1">
    <citation type="submission" date="2023-07" db="EMBL/GenBank/DDBJ databases">
        <authorList>
            <person name="Weinstock G."/>
            <person name="Sodergren E."/>
            <person name="Lobos E.A."/>
            <person name="Fulton L."/>
            <person name="Fulton R."/>
            <person name="Courtney L."/>
            <person name="Fronick C."/>
            <person name="O'Laughlin M."/>
            <person name="Godfrey J."/>
            <person name="Wilson R.M."/>
            <person name="Miner T."/>
            <person name="Farmer C."/>
            <person name="Delehaunty K."/>
            <person name="Cordes M."/>
            <person name="Minx P."/>
            <person name="Tomlinson C."/>
            <person name="Chen J."/>
            <person name="Wollam A."/>
            <person name="Pepin K.H."/>
            <person name="Bhonagiri V."/>
            <person name="Zhang X."/>
            <person name="Suruliraj S."/>
            <person name="Antonio M."/>
            <person name="Secka O."/>
            <person name="Thomas J."/>
            <person name="Warren W."/>
            <person name="Mitreva M."/>
            <person name="Mardis E.R."/>
            <person name="Wilson R.K."/>
        </authorList>
    </citation>
    <scope>NUCLEOTIDE SEQUENCE [LARGE SCALE GENOMIC DNA]</scope>
    <source>
        <strain evidence="2">GAM100Ai</strain>
    </source>
</reference>
<organism evidence="1 2">
    <name type="scientific">Helicobacter pylori GAM100Ai</name>
    <dbReference type="NCBI Taxonomy" id="1159019"/>
    <lineage>
        <taxon>Bacteria</taxon>
        <taxon>Pseudomonadati</taxon>
        <taxon>Campylobacterota</taxon>
        <taxon>Epsilonproteobacteria</taxon>
        <taxon>Campylobacterales</taxon>
        <taxon>Helicobacteraceae</taxon>
        <taxon>Helicobacter</taxon>
    </lineage>
</organism>
<protein>
    <submittedName>
        <fullName evidence="1">Uncharacterized protein</fullName>
    </submittedName>
</protein>
<comment type="caution">
    <text evidence="1">The sequence shown here is derived from an EMBL/GenBank/DDBJ whole genome shotgun (WGS) entry which is preliminary data.</text>
</comment>
<dbReference type="EMBL" id="ANFP01000028">
    <property type="protein sequence ID" value="EKQ72383.1"/>
    <property type="molecule type" value="Genomic_DNA"/>
</dbReference>
<dbReference type="AlphaFoldDB" id="A0AB72ZVE1"/>